<name>K2K5N6_HELPX</name>
<evidence type="ECO:0000313" key="2">
    <source>
        <dbReference type="Proteomes" id="UP000002808"/>
    </source>
</evidence>
<dbReference type="AlphaFoldDB" id="K2K5N6"/>
<sequence length="43" mass="5144">MLTRKTLFFKVCMDISYPKKTRDILTYFSFKYSLTATHEHLAP</sequence>
<protein>
    <submittedName>
        <fullName evidence="1">Uncharacterized protein</fullName>
    </submittedName>
</protein>
<dbReference type="Proteomes" id="UP000002808">
    <property type="component" value="Unassembled WGS sequence"/>
</dbReference>
<gene>
    <name evidence="1" type="ORF">OUC_0284</name>
</gene>
<reference evidence="1 2" key="1">
    <citation type="submission" date="2012-08" db="EMBL/GenBank/DDBJ databases">
        <title>Comparative Sequence Analysis of H. pylori isolates.</title>
        <authorList>
            <person name="Blanchard T.G."/>
            <person name="Czinn S.J."/>
            <person name="McCracken C.M."/>
            <person name="Abolude K.A."/>
            <person name="Shefchek K.S."/>
            <person name="Maroo A.M."/>
            <person name="Santana-Cruz I.S."/>
            <person name="Tallon L.J."/>
            <person name="Ficke F.W.F."/>
        </authorList>
    </citation>
    <scope>NUCLEOTIDE SEQUENCE [LARGE SCALE GENOMIC DNA]</scope>
    <source>
        <strain evidence="1 2">R018c</strain>
    </source>
</reference>
<accession>K2K5N6</accession>
<organism evidence="1 2">
    <name type="scientific">Helicobacter pylori R018c</name>
    <dbReference type="NCBI Taxonomy" id="1145110"/>
    <lineage>
        <taxon>Bacteria</taxon>
        <taxon>Pseudomonadati</taxon>
        <taxon>Campylobacterota</taxon>
        <taxon>Epsilonproteobacteria</taxon>
        <taxon>Campylobacterales</taxon>
        <taxon>Helicobacteraceae</taxon>
        <taxon>Helicobacter</taxon>
    </lineage>
</organism>
<dbReference type="EMBL" id="AMOQ01000001">
    <property type="protein sequence ID" value="EKE81917.1"/>
    <property type="molecule type" value="Genomic_DNA"/>
</dbReference>
<comment type="caution">
    <text evidence="1">The sequence shown here is derived from an EMBL/GenBank/DDBJ whole genome shotgun (WGS) entry which is preliminary data.</text>
</comment>
<evidence type="ECO:0000313" key="1">
    <source>
        <dbReference type="EMBL" id="EKE81917.1"/>
    </source>
</evidence>
<proteinExistence type="predicted"/>